<organism evidence="2 3">
    <name type="scientific">Pontiella desulfatans</name>
    <dbReference type="NCBI Taxonomy" id="2750659"/>
    <lineage>
        <taxon>Bacteria</taxon>
        <taxon>Pseudomonadati</taxon>
        <taxon>Kiritimatiellota</taxon>
        <taxon>Kiritimatiellia</taxon>
        <taxon>Kiritimatiellales</taxon>
        <taxon>Pontiellaceae</taxon>
        <taxon>Pontiella</taxon>
    </lineage>
</organism>
<sequence length="953" mass="107232">MRKVIKWFVLLLVAQNLFAAPAVLEAGRFKLRFAADGKPASFALPDGTELLNVGDPGRGFYLKNASKAVIDLPVVWVRDSNQLIVESENRTQQIIFDLTEGDQYVGLQIRQLKGIPKSSALTLHFEMNAGGNVKALALDFMTPHLDHLKGRIQVDWPFLYHRYKDDPLGGFALYCPTDKTDEDDTLLHMWGELDLPHPAVNGEWDYAAAKKWMKQWLAEFSDQSRMMFEAESLEDLYEGSKYAEAAGLKGIYLMPWVWRGSYWPTDMTNDGINLDVFPDGRKDVAEFSAYLKERGMRLLFHYVSGGIGYNDPVYIGTKPDRRLASWGGGKLVGQIDAAQTTIQFRPDNGVELPYRIPRANVHNFNGLPPAMHFFHNFQMMRIGDEIIKVGSFENTDQEVWTLKNCERGKFTTQAAAHVEGTDASGLIDTYDQNFLPDNNSTLLDEIAGNFAGLLNECGVMNTEYDGGEIHCYEGPSKSIGWGYNKFACKVYTQLDHPVMADSSAERPPECNFEYKFNAVKKLVGPIKGHQYYVALMPEHPSRPATTMLDANFQLSQVAATRSACFGIKTQDRGVRISDLKAHGLAADICKLVAQWKKASDLMTDEQRQAILRKGVRWNDNIWLGDRHTEDDLVQVLKEEDHAFLIVPVKVLTRNNERDVKWCVGQEHGSIAPKQFIRPGDELKLHNPNDEQEMKFVLRVLWETDYEDEANVALAPAATNLQDLNDTQASDEGNALRLKYRNDRAEAVWNGDKLPEWEQTVDLSANRAMGLWVEGDGSGALLLVQLPKRDYVIPVDFKGRRYIEIPHGQAAWAEGLWGWRMATWKHADYNNIHKLNIGFGKVPASTHADISVEGIKALREKDAELVNPVITCGKGRIRIMGTIATGQYLDYKGGDTATVYDRNWNKVEELNVQKQNYSCGNGPVTVSVSADNAARPWMEIQCTTEGSLIRVPKK</sequence>
<proteinExistence type="predicted"/>
<dbReference type="RefSeq" id="WP_136083173.1">
    <property type="nucleotide sequence ID" value="NZ_CAAHFG010000005.1"/>
</dbReference>
<evidence type="ECO:0000313" key="2">
    <source>
        <dbReference type="EMBL" id="VGO17688.1"/>
    </source>
</evidence>
<dbReference type="AlphaFoldDB" id="A0A6C2UBZ4"/>
<dbReference type="EMBL" id="CAAHFG010000005">
    <property type="protein sequence ID" value="VGO17688.1"/>
    <property type="molecule type" value="Genomic_DNA"/>
</dbReference>
<reference evidence="2 3" key="1">
    <citation type="submission" date="2019-04" db="EMBL/GenBank/DDBJ databases">
        <authorList>
            <person name="Van Vliet M D."/>
        </authorList>
    </citation>
    <scope>NUCLEOTIDE SEQUENCE [LARGE SCALE GENOMIC DNA]</scope>
    <source>
        <strain evidence="2 3">F1</strain>
    </source>
</reference>
<evidence type="ECO:0000256" key="1">
    <source>
        <dbReference type="SAM" id="SignalP"/>
    </source>
</evidence>
<feature type="chain" id="PRO_5025464967" evidence="1">
    <location>
        <begin position="20"/>
        <end position="953"/>
    </location>
</feature>
<keyword evidence="1" id="KW-0732">Signal</keyword>
<accession>A0A6C2UBZ4</accession>
<dbReference type="Proteomes" id="UP000366872">
    <property type="component" value="Unassembled WGS sequence"/>
</dbReference>
<evidence type="ECO:0000313" key="3">
    <source>
        <dbReference type="Proteomes" id="UP000366872"/>
    </source>
</evidence>
<feature type="signal peptide" evidence="1">
    <location>
        <begin position="1"/>
        <end position="19"/>
    </location>
</feature>
<protein>
    <submittedName>
        <fullName evidence="2">Uncharacterized protein</fullName>
    </submittedName>
</protein>
<name>A0A6C2UBZ4_PONDE</name>
<gene>
    <name evidence="2" type="ORF">PDESU_06290</name>
</gene>
<keyword evidence="3" id="KW-1185">Reference proteome</keyword>